<organism evidence="2 4">
    <name type="scientific">Adineta ricciae</name>
    <name type="common">Rotifer</name>
    <dbReference type="NCBI Taxonomy" id="249248"/>
    <lineage>
        <taxon>Eukaryota</taxon>
        <taxon>Metazoa</taxon>
        <taxon>Spiralia</taxon>
        <taxon>Gnathifera</taxon>
        <taxon>Rotifera</taxon>
        <taxon>Eurotatoria</taxon>
        <taxon>Bdelloidea</taxon>
        <taxon>Adinetida</taxon>
        <taxon>Adinetidae</taxon>
        <taxon>Adineta</taxon>
    </lineage>
</organism>
<evidence type="ECO:0000313" key="3">
    <source>
        <dbReference type="EMBL" id="CAF1499969.1"/>
    </source>
</evidence>
<dbReference type="EMBL" id="CAJNOR010002451">
    <property type="protein sequence ID" value="CAF1296227.1"/>
    <property type="molecule type" value="Genomic_DNA"/>
</dbReference>
<keyword evidence="1" id="KW-0812">Transmembrane</keyword>
<reference evidence="2" key="1">
    <citation type="submission" date="2021-02" db="EMBL/GenBank/DDBJ databases">
        <authorList>
            <person name="Nowell W R."/>
        </authorList>
    </citation>
    <scope>NUCLEOTIDE SEQUENCE</scope>
</reference>
<dbReference type="OrthoDB" id="10043120at2759"/>
<dbReference type="AlphaFoldDB" id="A0A815DBP1"/>
<gene>
    <name evidence="3" type="ORF">EDS130_LOCUS42567</name>
    <name evidence="2" type="ORF">XAT740_LOCUS28613</name>
</gene>
<evidence type="ECO:0000256" key="1">
    <source>
        <dbReference type="SAM" id="Phobius"/>
    </source>
</evidence>
<keyword evidence="4" id="KW-1185">Reference proteome</keyword>
<evidence type="ECO:0000313" key="4">
    <source>
        <dbReference type="Proteomes" id="UP000663828"/>
    </source>
</evidence>
<keyword evidence="1" id="KW-0472">Membrane</keyword>
<keyword evidence="1" id="KW-1133">Transmembrane helix</keyword>
<feature type="transmembrane region" description="Helical" evidence="1">
    <location>
        <begin position="306"/>
        <end position="332"/>
    </location>
</feature>
<proteinExistence type="predicted"/>
<protein>
    <submittedName>
        <fullName evidence="2">Uncharacterized protein</fullName>
    </submittedName>
</protein>
<feature type="transmembrane region" description="Helical" evidence="1">
    <location>
        <begin position="392"/>
        <end position="411"/>
    </location>
</feature>
<feature type="transmembrane region" description="Helical" evidence="1">
    <location>
        <begin position="725"/>
        <end position="758"/>
    </location>
</feature>
<dbReference type="EMBL" id="CAJNOJ010000630">
    <property type="protein sequence ID" value="CAF1499969.1"/>
    <property type="molecule type" value="Genomic_DNA"/>
</dbReference>
<sequence>MKSPSFTDYTHINITYSETLTCPCTKISIDYKEIVRINYTFHQVCSSTFVSSKWIDYIDSANEGLDLFYNDFRTISVYVFQVLKSFCEWANETVSRNLNEFYSNQYISAYLTTFDVFPSQVKTSVSEVRSSMINRFLLSFYIIRQTTLGNNLLSSLTTNYVLAIPPRSTSAASMALNYGDCSCATSATCIEQAYFYNYPNPSPSLSMPGMYIGCYVVEASLQSTLQCFYDQNCIDSTQSYLSNQSIFPITALNSSLTSNYYVNSTVNEILEKLMIEQWNVFIMYENYYGQCKPSECSYTYETRNDVIFIITTLIGLLGGLVTALKLAVPLFVSFVRRKKDANTQTIVLTIHERTSILWQTIKHSIQNLNLFPSVPPSNDEHQLRNEHISTRLFVLLFALSFTILLLYNSLICIQKTVTMKSPSFTDYTHINITYSETLTCPCTKISIDYKEIVRINYTFHQICSSVFITEGWIEYIYDNRGDDLWSRDFRVKAPSVFLLISKFCEMVNRTLTTRFDVFYTSTYTRSSVIPYNLFQSETKAVVEELKYFTISNLISSLSLIRQTTQSNSILSGTLSNYFMFILPNNRDIRIRTQTEAYGNCTCFTSSLCTQQSYIYGESTSDILFLIPGFSIGCYVLEALLQSTLQCFYDQNCIDSIQSYLSHPSVFPITVLNSSFESNYFMNSTVNEILEKLMIEQWNVFIMYENYYEHCKPSECSYTYETRNDVIFIITTLIGLLGGLVTALKLAIPLVVTSIAYCIRKCNMRIVPATLNLEQI</sequence>
<evidence type="ECO:0000313" key="2">
    <source>
        <dbReference type="EMBL" id="CAF1296227.1"/>
    </source>
</evidence>
<comment type="caution">
    <text evidence="2">The sequence shown here is derived from an EMBL/GenBank/DDBJ whole genome shotgun (WGS) entry which is preliminary data.</text>
</comment>
<name>A0A815DBP1_ADIRI</name>
<dbReference type="Proteomes" id="UP000663828">
    <property type="component" value="Unassembled WGS sequence"/>
</dbReference>
<dbReference type="Proteomes" id="UP000663852">
    <property type="component" value="Unassembled WGS sequence"/>
</dbReference>
<accession>A0A815DBP1</accession>